<sequence length="409" mass="45959">MVRLAVLGGGAAGCFAAIQSKELGKENIQVTIYEKSKEPLSKVRISGGGRCNVTHHLFLPEALSKRYPRGEKELRWAFESFGPEDTINWFRKRGVDLKIESDGRMFPVTDDSSTIIDCFLEEIKKKNIHLNLELGVSSVFLETDPNKGRFRLLLENEKEVYYDSILIATGSNRKVWGWMEALGHRIIPPVPSLFTLALENTNIMDLTGLSVPEANIRILPKGKPQSGPLLITHWGLSGPAALRLSAWEARTFADTDYKANLEVNWIGSMSFMEMEELFLNYKSVHKAVKIINKRLDSIPGRLWEWFLLQTKISADKRWSDISKQEIRSLSEIITRSKFQMKAKGVFKEEFVTAGGISRKDIDFSTMQSKVVKGLYFAGEAIDVDGITGGFNFQNAWTTATIAARSISVS</sequence>
<dbReference type="SUPFAM" id="SSF51905">
    <property type="entry name" value="FAD/NAD(P)-binding domain"/>
    <property type="match status" value="1"/>
</dbReference>
<dbReference type="InterPro" id="IPR036188">
    <property type="entry name" value="FAD/NAD-bd_sf"/>
</dbReference>
<evidence type="ECO:0000256" key="1">
    <source>
        <dbReference type="ARBA" id="ARBA00001974"/>
    </source>
</evidence>
<reference evidence="6 7" key="1">
    <citation type="submission" date="2021-08" db="EMBL/GenBank/DDBJ databases">
        <title>Complete genome sequence of Leptospira kobayashii strain E30.</title>
        <authorList>
            <person name="Nakao R."/>
            <person name="Nakamura S."/>
            <person name="Masuzawa T."/>
            <person name="Koizumi N."/>
        </authorList>
    </citation>
    <scope>NUCLEOTIDE SEQUENCE [LARGE SCALE GENOMIC DNA]</scope>
    <source>
        <strain evidence="6 7">E30</strain>
    </source>
</reference>
<dbReference type="Pfam" id="PF03486">
    <property type="entry name" value="HI0933_like"/>
    <property type="match status" value="1"/>
</dbReference>
<dbReference type="Gene3D" id="2.40.30.10">
    <property type="entry name" value="Translation factors"/>
    <property type="match status" value="1"/>
</dbReference>
<dbReference type="SUPFAM" id="SSF160996">
    <property type="entry name" value="HI0933 insert domain-like"/>
    <property type="match status" value="1"/>
</dbReference>
<dbReference type="Proteomes" id="UP000245263">
    <property type="component" value="Chromosome 1"/>
</dbReference>
<dbReference type="Pfam" id="PF22780">
    <property type="entry name" value="HI0933_like_1st"/>
    <property type="match status" value="1"/>
</dbReference>
<dbReference type="PRINTS" id="PR00411">
    <property type="entry name" value="PNDRDTASEI"/>
</dbReference>
<evidence type="ECO:0000259" key="4">
    <source>
        <dbReference type="Pfam" id="PF03486"/>
    </source>
</evidence>
<proteinExistence type="predicted"/>
<dbReference type="InterPro" id="IPR023166">
    <property type="entry name" value="BaiN-like_dom_sf"/>
</dbReference>
<dbReference type="InterPro" id="IPR055178">
    <property type="entry name" value="RsdA/BaiN/AoA(So)-like_dom"/>
</dbReference>
<dbReference type="PRINTS" id="PR00368">
    <property type="entry name" value="FADPNR"/>
</dbReference>
<feature type="domain" description="RsdA/BaiN/AoA(So)-like insert" evidence="5">
    <location>
        <begin position="190"/>
        <end position="351"/>
    </location>
</feature>
<evidence type="ECO:0000313" key="6">
    <source>
        <dbReference type="EMBL" id="BDA79867.1"/>
    </source>
</evidence>
<dbReference type="InterPro" id="IPR004792">
    <property type="entry name" value="BaiN-like"/>
</dbReference>
<keyword evidence="2" id="KW-0285">Flavoprotein</keyword>
<feature type="domain" description="RsdA/BaiN/AoA(So)-like Rossmann fold-like" evidence="4">
    <location>
        <begin position="4"/>
        <end position="404"/>
    </location>
</feature>
<gene>
    <name evidence="6" type="ORF">LPTSP3_g27970</name>
</gene>
<dbReference type="RefSeq" id="WP_109020603.1">
    <property type="nucleotide sequence ID" value="NZ_AP025028.1"/>
</dbReference>
<dbReference type="PANTHER" id="PTHR42887:SF2">
    <property type="entry name" value="OS12G0638800 PROTEIN"/>
    <property type="match status" value="1"/>
</dbReference>
<evidence type="ECO:0000259" key="5">
    <source>
        <dbReference type="Pfam" id="PF22780"/>
    </source>
</evidence>
<dbReference type="EMBL" id="AP025028">
    <property type="protein sequence ID" value="BDA79867.1"/>
    <property type="molecule type" value="Genomic_DNA"/>
</dbReference>
<evidence type="ECO:0000256" key="3">
    <source>
        <dbReference type="ARBA" id="ARBA00022827"/>
    </source>
</evidence>
<protein>
    <submittedName>
        <fullName evidence="6">Flavoprotein</fullName>
    </submittedName>
</protein>
<comment type="cofactor">
    <cofactor evidence="1">
        <name>FAD</name>
        <dbReference type="ChEBI" id="CHEBI:57692"/>
    </cofactor>
</comment>
<evidence type="ECO:0000313" key="7">
    <source>
        <dbReference type="Proteomes" id="UP000245263"/>
    </source>
</evidence>
<name>A0ABN6KFI3_9LEPT</name>
<accession>A0ABN6KFI3</accession>
<evidence type="ECO:0000256" key="2">
    <source>
        <dbReference type="ARBA" id="ARBA00022630"/>
    </source>
</evidence>
<organism evidence="6 7">
    <name type="scientific">Leptospira kobayashii</name>
    <dbReference type="NCBI Taxonomy" id="1917830"/>
    <lineage>
        <taxon>Bacteria</taxon>
        <taxon>Pseudomonadati</taxon>
        <taxon>Spirochaetota</taxon>
        <taxon>Spirochaetia</taxon>
        <taxon>Leptospirales</taxon>
        <taxon>Leptospiraceae</taxon>
        <taxon>Leptospira</taxon>
    </lineage>
</organism>
<dbReference type="Gene3D" id="3.50.50.60">
    <property type="entry name" value="FAD/NAD(P)-binding domain"/>
    <property type="match status" value="1"/>
</dbReference>
<dbReference type="NCBIfam" id="TIGR00275">
    <property type="entry name" value="aminoacetone oxidase family FAD-binding enzyme"/>
    <property type="match status" value="1"/>
</dbReference>
<keyword evidence="7" id="KW-1185">Reference proteome</keyword>
<keyword evidence="3" id="KW-0274">FAD</keyword>
<dbReference type="InterPro" id="IPR057661">
    <property type="entry name" value="RsdA/BaiN/AoA(So)_Rossmann"/>
</dbReference>
<dbReference type="Gene3D" id="1.10.8.260">
    <property type="entry name" value="HI0933 insert domain-like"/>
    <property type="match status" value="1"/>
</dbReference>
<dbReference type="PANTHER" id="PTHR42887">
    <property type="entry name" value="OS12G0638800 PROTEIN"/>
    <property type="match status" value="1"/>
</dbReference>